<evidence type="ECO:0000313" key="4">
    <source>
        <dbReference type="EMBL" id="WBW49979.1"/>
    </source>
</evidence>
<keyword evidence="5" id="KW-1185">Reference proteome</keyword>
<dbReference type="Pfam" id="PF05816">
    <property type="entry name" value="TelA"/>
    <property type="match status" value="1"/>
</dbReference>
<dbReference type="EMBL" id="CP115667">
    <property type="protein sequence ID" value="WBW49979.1"/>
    <property type="molecule type" value="Genomic_DNA"/>
</dbReference>
<proteinExistence type="inferred from homology"/>
<name>A0ABY7QV69_9FIRM</name>
<evidence type="ECO:0000256" key="2">
    <source>
        <dbReference type="PIRNR" id="PIRNR026508"/>
    </source>
</evidence>
<gene>
    <name evidence="4" type="ORF">O6R05_08230</name>
</gene>
<keyword evidence="3" id="KW-0175">Coiled coil</keyword>
<dbReference type="InterPro" id="IPR008863">
    <property type="entry name" value="Toxic_anion-R_TelA"/>
</dbReference>
<reference evidence="4 5" key="1">
    <citation type="submission" date="2023-01" db="EMBL/GenBank/DDBJ databases">
        <authorList>
            <person name="Lee S.H."/>
            <person name="Jung H.S."/>
            <person name="Yun J.U."/>
        </authorList>
    </citation>
    <scope>NUCLEOTIDE SEQUENCE [LARGE SCALE GENOMIC DNA]</scope>
    <source>
        <strain evidence="4 5">CBA3646</strain>
    </source>
</reference>
<sequence length="370" mass="41872">MSDIKLTLTTDPIDTKDSDKESLVAQSETKSELVLSESEQKMVEDFAEKINLSDTTQVLSFGAAAQNKIASFSEKTLASVYTKDLQEVGTLLSGVVNELKRFEIEDEDKGLFKMFKKSADRVTALKTKYQSVEKNVDEVKTTLEAHQVQLLRDIATLDEMYALNSDYFKEISMYILAGEKKLEAARRDLVHLEQEAEASGSPVDAQRLRDQANSINRFEKKLHDLELTKMVSLQMAPQIRMIQSSDSTMLEKIQSTIVNTIPLWKNQMVLALSANHALDAQKAQQEVADYTNKLLRQNADDLKMATINSERASQRGIIDIDTIEYTNARLIEALDEVRTIQREGREQRAQAKITLETIEMKLKRSLLSDK</sequence>
<dbReference type="Proteomes" id="UP001210339">
    <property type="component" value="Chromosome"/>
</dbReference>
<accession>A0ABY7QV69</accession>
<organism evidence="4 5">
    <name type="scientific">Peptoniphilus equinus</name>
    <dbReference type="NCBI Taxonomy" id="3016343"/>
    <lineage>
        <taxon>Bacteria</taxon>
        <taxon>Bacillati</taxon>
        <taxon>Bacillota</taxon>
        <taxon>Tissierellia</taxon>
        <taxon>Tissierellales</taxon>
        <taxon>Peptoniphilaceae</taxon>
        <taxon>Peptoniphilus</taxon>
    </lineage>
</organism>
<evidence type="ECO:0000313" key="5">
    <source>
        <dbReference type="Proteomes" id="UP001210339"/>
    </source>
</evidence>
<dbReference type="RefSeq" id="WP_271191510.1">
    <property type="nucleotide sequence ID" value="NZ_CP115667.1"/>
</dbReference>
<comment type="similarity">
    <text evidence="1 2">Belongs to the TelA family.</text>
</comment>
<dbReference type="PANTHER" id="PTHR38432">
    <property type="entry name" value="TELA-LIKE PROTEIN SAOUHSC_01408"/>
    <property type="match status" value="1"/>
</dbReference>
<feature type="coiled-coil region" evidence="3">
    <location>
        <begin position="122"/>
        <end position="149"/>
    </location>
</feature>
<protein>
    <submittedName>
        <fullName evidence="4">Toxic anion resistance protein</fullName>
    </submittedName>
</protein>
<dbReference type="PIRSF" id="PIRSF026508">
    <property type="entry name" value="TelA"/>
    <property type="match status" value="1"/>
</dbReference>
<evidence type="ECO:0000256" key="3">
    <source>
        <dbReference type="SAM" id="Coils"/>
    </source>
</evidence>
<dbReference type="PANTHER" id="PTHR38432:SF1">
    <property type="entry name" value="TELA-LIKE PROTEIN SAOUHSC_01408"/>
    <property type="match status" value="1"/>
</dbReference>
<evidence type="ECO:0000256" key="1">
    <source>
        <dbReference type="ARBA" id="ARBA00005541"/>
    </source>
</evidence>
<feature type="coiled-coil region" evidence="3">
    <location>
        <begin position="175"/>
        <end position="228"/>
    </location>
</feature>